<sequence>MNARAHIISENLKHLTLSTIPTQFFALENRATALLSHLESGGTVPVRLLGQNDAPCVVPFQVSKDMLFDPTYRHLNRLTVEEGISKLLSNITDLQEDIETLASKTLPKHSDESGLATSANTINQVPCAQSLVFFSQELNLTVFNAATSAIFKYSDVLGGLSPHKMELILSAPSNGTGTYKDKLAKLTTMENELIAEVISTMDPTQLITDRKEFEGRVKRLFQSHGPYRDLRSDVTNLRAERLRSQAIFNIISKNKHQDGQLAAAHSADNSHSTLSTHATAEARISNSSSSSNVPDQLLASVDPLLKRSATCDKGDANKRTKF</sequence>
<evidence type="ECO:0000313" key="2">
    <source>
        <dbReference type="EMBL" id="WAQ86655.1"/>
    </source>
</evidence>
<feature type="region of interest" description="Disordered" evidence="1">
    <location>
        <begin position="261"/>
        <end position="295"/>
    </location>
</feature>
<feature type="compositionally biased region" description="Polar residues" evidence="1">
    <location>
        <begin position="267"/>
        <end position="278"/>
    </location>
</feature>
<dbReference type="Proteomes" id="UP001164743">
    <property type="component" value="Chromosome 7A"/>
</dbReference>
<gene>
    <name evidence="2" type="ORF">PtA15_7A383</name>
</gene>
<accession>A0ABY7CPQ4</accession>
<protein>
    <submittedName>
        <fullName evidence="2">Uncharacterized protein</fullName>
    </submittedName>
</protein>
<proteinExistence type="predicted"/>
<dbReference type="RefSeq" id="XP_053022210.1">
    <property type="nucleotide sequence ID" value="XM_053170983.1"/>
</dbReference>
<dbReference type="GeneID" id="77811878"/>
<name>A0ABY7CPQ4_9BASI</name>
<organism evidence="2 3">
    <name type="scientific">Puccinia triticina</name>
    <dbReference type="NCBI Taxonomy" id="208348"/>
    <lineage>
        <taxon>Eukaryota</taxon>
        <taxon>Fungi</taxon>
        <taxon>Dikarya</taxon>
        <taxon>Basidiomycota</taxon>
        <taxon>Pucciniomycotina</taxon>
        <taxon>Pucciniomycetes</taxon>
        <taxon>Pucciniales</taxon>
        <taxon>Pucciniaceae</taxon>
        <taxon>Puccinia</taxon>
    </lineage>
</organism>
<keyword evidence="3" id="KW-1185">Reference proteome</keyword>
<reference evidence="2" key="1">
    <citation type="submission" date="2022-10" db="EMBL/GenBank/DDBJ databases">
        <title>Puccinia triticina Genome sequencing and assembly.</title>
        <authorList>
            <person name="Li C."/>
        </authorList>
    </citation>
    <scope>NUCLEOTIDE SEQUENCE</scope>
    <source>
        <strain evidence="2">Pt15</strain>
    </source>
</reference>
<dbReference type="EMBL" id="CP110427">
    <property type="protein sequence ID" value="WAQ86655.1"/>
    <property type="molecule type" value="Genomic_DNA"/>
</dbReference>
<evidence type="ECO:0000256" key="1">
    <source>
        <dbReference type="SAM" id="MobiDB-lite"/>
    </source>
</evidence>
<evidence type="ECO:0000313" key="3">
    <source>
        <dbReference type="Proteomes" id="UP001164743"/>
    </source>
</evidence>